<keyword evidence="4 13" id="KW-1003">Cell membrane</keyword>
<evidence type="ECO:0000313" key="15">
    <source>
        <dbReference type="EMBL" id="CAH7414863.1"/>
    </source>
</evidence>
<dbReference type="GO" id="GO:0019236">
    <property type="term" value="P:response to pheromone"/>
    <property type="evidence" value="ECO:0007669"/>
    <property type="project" value="UniProtKB-KW"/>
</dbReference>
<keyword evidence="11" id="KW-0325">Glycoprotein</keyword>
<feature type="transmembrane region" description="Helical" evidence="13">
    <location>
        <begin position="144"/>
        <end position="164"/>
    </location>
</feature>
<feature type="transmembrane region" description="Helical" evidence="13">
    <location>
        <begin position="60"/>
        <end position="79"/>
    </location>
</feature>
<keyword evidence="9 13" id="KW-0472">Membrane</keyword>
<keyword evidence="6 13" id="KW-0812">Transmembrane</keyword>
<feature type="transmembrane region" description="Helical" evidence="13">
    <location>
        <begin position="99"/>
        <end position="123"/>
    </location>
</feature>
<evidence type="ECO:0000259" key="14">
    <source>
        <dbReference type="PROSITE" id="PS50262"/>
    </source>
</evidence>
<dbReference type="Gene3D" id="1.20.1070.10">
    <property type="entry name" value="Rhodopsin 7-helix transmembrane proteins"/>
    <property type="match status" value="1"/>
</dbReference>
<comment type="similarity">
    <text evidence="3 13">Belongs to the G-protein coupled receptor 1 family.</text>
</comment>
<reference evidence="15" key="1">
    <citation type="submission" date="2022-06" db="EMBL/GenBank/DDBJ databases">
        <authorList>
            <person name="Andreotti S."/>
            <person name="Wyler E."/>
        </authorList>
    </citation>
    <scope>NUCLEOTIDE SEQUENCE</scope>
</reference>
<evidence type="ECO:0000256" key="11">
    <source>
        <dbReference type="ARBA" id="ARBA00023180"/>
    </source>
</evidence>
<proteinExistence type="inferred from homology"/>
<dbReference type="InterPro" id="IPR004072">
    <property type="entry name" value="Vmron_rcpt_1"/>
</dbReference>
<feature type="transmembrane region" description="Helical" evidence="13">
    <location>
        <begin position="206"/>
        <end position="225"/>
    </location>
</feature>
<name>A0AAV0AAE8_PHORO</name>
<evidence type="ECO:0000256" key="6">
    <source>
        <dbReference type="ARBA" id="ARBA00022692"/>
    </source>
</evidence>
<keyword evidence="8 13" id="KW-0297">G-protein coupled receptor</keyword>
<dbReference type="EMBL" id="CALSGD010001621">
    <property type="protein sequence ID" value="CAH7414863.1"/>
    <property type="molecule type" value="Genomic_DNA"/>
</dbReference>
<dbReference type="Pfam" id="PF03402">
    <property type="entry name" value="V1R"/>
    <property type="match status" value="1"/>
</dbReference>
<dbReference type="AlphaFoldDB" id="A0AAV0AAE8"/>
<dbReference type="PANTHER" id="PTHR24062">
    <property type="entry name" value="VOMERONASAL TYPE-1 RECEPTOR"/>
    <property type="match status" value="1"/>
</dbReference>
<keyword evidence="7 13" id="KW-1133">Transmembrane helix</keyword>
<dbReference type="GO" id="GO:0016503">
    <property type="term" value="F:pheromone receptor activity"/>
    <property type="evidence" value="ECO:0007669"/>
    <property type="project" value="InterPro"/>
</dbReference>
<dbReference type="SUPFAM" id="SSF81321">
    <property type="entry name" value="Family A G protein-coupled receptor-like"/>
    <property type="match status" value="1"/>
</dbReference>
<evidence type="ECO:0000256" key="3">
    <source>
        <dbReference type="ARBA" id="ARBA00010663"/>
    </source>
</evidence>
<evidence type="ECO:0000256" key="2">
    <source>
        <dbReference type="ARBA" id="ARBA00004651"/>
    </source>
</evidence>
<feature type="transmembrane region" description="Helical" evidence="13">
    <location>
        <begin position="252"/>
        <end position="276"/>
    </location>
</feature>
<accession>A0AAV0AAE8</accession>
<evidence type="ECO:0000256" key="5">
    <source>
        <dbReference type="ARBA" id="ARBA00022507"/>
    </source>
</evidence>
<evidence type="ECO:0000256" key="12">
    <source>
        <dbReference type="ARBA" id="ARBA00023224"/>
    </source>
</evidence>
<comment type="function">
    <text evidence="1">Putative pheromone receptor.</text>
</comment>
<keyword evidence="10 13" id="KW-0675">Receptor</keyword>
<evidence type="ECO:0000256" key="9">
    <source>
        <dbReference type="ARBA" id="ARBA00023136"/>
    </source>
</evidence>
<comment type="subcellular location">
    <subcellularLocation>
        <location evidence="2 13">Cell membrane</location>
        <topology evidence="2 13">Multi-pass membrane protein</topology>
    </subcellularLocation>
</comment>
<gene>
    <name evidence="15" type="primary">Vmn1r232</name>
    <name evidence="15" type="ORF">PHOROB_LOCUS16805</name>
</gene>
<evidence type="ECO:0000256" key="7">
    <source>
        <dbReference type="ARBA" id="ARBA00022989"/>
    </source>
</evidence>
<sequence>MFVHCNNKENGLNDRMESRNIALGVVLSLQSILGILGNFSLLLYYLLLYYNEGTLKTIDFILTHIFIANSLIILSKGMLQVTGAFEWNQFFNDFGCKLILYILRLGRSMSITTTCLLSVFQAITISPRKSCWKDLMVKNPRFTGFSIPLCWILYMIMNLIFPVYTSTRRNSKNMTQKRSFEFCYSSLDHDTIVESLYMVFWVLPEVLFSVLLVSSSSFMIIVLYGHKKRVQHIHSSHSSHRTSPESKATQNILALVCTFLTFYSLSSILQGCIALSHNPSWWLINTTAIISMCFPTLGPFVMNHDATVPRLHFSWIRNIKIL</sequence>
<keyword evidence="5 13" id="KW-0589">Pheromone response</keyword>
<evidence type="ECO:0000256" key="10">
    <source>
        <dbReference type="ARBA" id="ARBA00023170"/>
    </source>
</evidence>
<keyword evidence="16" id="KW-1185">Reference proteome</keyword>
<feature type="domain" description="G-protein coupled receptors family 1 profile" evidence="14">
    <location>
        <begin position="37"/>
        <end position="302"/>
    </location>
</feature>
<organism evidence="15 16">
    <name type="scientific">Phodopus roborovskii</name>
    <name type="common">Roborovski's desert hamster</name>
    <name type="synonym">Cricetulus roborovskii</name>
    <dbReference type="NCBI Taxonomy" id="109678"/>
    <lineage>
        <taxon>Eukaryota</taxon>
        <taxon>Metazoa</taxon>
        <taxon>Chordata</taxon>
        <taxon>Craniata</taxon>
        <taxon>Vertebrata</taxon>
        <taxon>Euteleostomi</taxon>
        <taxon>Mammalia</taxon>
        <taxon>Eutheria</taxon>
        <taxon>Euarchontoglires</taxon>
        <taxon>Glires</taxon>
        <taxon>Rodentia</taxon>
        <taxon>Myomorpha</taxon>
        <taxon>Muroidea</taxon>
        <taxon>Cricetidae</taxon>
        <taxon>Cricetinae</taxon>
        <taxon>Phodopus</taxon>
    </lineage>
</organism>
<evidence type="ECO:0000256" key="8">
    <source>
        <dbReference type="ARBA" id="ARBA00023040"/>
    </source>
</evidence>
<evidence type="ECO:0000256" key="4">
    <source>
        <dbReference type="ARBA" id="ARBA00022475"/>
    </source>
</evidence>
<dbReference type="Proteomes" id="UP001152836">
    <property type="component" value="Unassembled WGS sequence"/>
</dbReference>
<feature type="transmembrane region" description="Helical" evidence="13">
    <location>
        <begin position="21"/>
        <end position="48"/>
    </location>
</feature>
<dbReference type="PROSITE" id="PS50262">
    <property type="entry name" value="G_PROTEIN_RECEP_F1_2"/>
    <property type="match status" value="1"/>
</dbReference>
<dbReference type="FunFam" id="1.20.1070.10:FF:000033">
    <property type="entry name" value="Vomeronasal type-1 receptor"/>
    <property type="match status" value="1"/>
</dbReference>
<feature type="transmembrane region" description="Helical" evidence="13">
    <location>
        <begin position="282"/>
        <end position="302"/>
    </location>
</feature>
<evidence type="ECO:0000313" key="16">
    <source>
        <dbReference type="Proteomes" id="UP001152836"/>
    </source>
</evidence>
<evidence type="ECO:0000256" key="13">
    <source>
        <dbReference type="RuleBase" id="RU364061"/>
    </source>
</evidence>
<dbReference type="GO" id="GO:0007606">
    <property type="term" value="P:sensory perception of chemical stimulus"/>
    <property type="evidence" value="ECO:0007669"/>
    <property type="project" value="UniProtKB-ARBA"/>
</dbReference>
<dbReference type="GO" id="GO:0005886">
    <property type="term" value="C:plasma membrane"/>
    <property type="evidence" value="ECO:0007669"/>
    <property type="project" value="UniProtKB-SubCell"/>
</dbReference>
<dbReference type="InterPro" id="IPR017452">
    <property type="entry name" value="GPCR_Rhodpsn_7TM"/>
</dbReference>
<protein>
    <recommendedName>
        <fullName evidence="13">Vomeronasal type-1 receptor</fullName>
    </recommendedName>
</protein>
<keyword evidence="12 13" id="KW-0807">Transducer</keyword>
<dbReference type="PRINTS" id="PR01534">
    <property type="entry name" value="VOMERONASL1R"/>
</dbReference>
<evidence type="ECO:0000256" key="1">
    <source>
        <dbReference type="ARBA" id="ARBA00003878"/>
    </source>
</evidence>
<comment type="caution">
    <text evidence="15">The sequence shown here is derived from an EMBL/GenBank/DDBJ whole genome shotgun (WGS) entry which is preliminary data.</text>
</comment>